<protein>
    <recommendedName>
        <fullName evidence="3">Phosphofructokinase domain-containing protein</fullName>
    </recommendedName>
</protein>
<evidence type="ECO:0000313" key="1">
    <source>
        <dbReference type="EMBL" id="CAK9867092.1"/>
    </source>
</evidence>
<accession>A0ABP1AXG7</accession>
<dbReference type="EMBL" id="OZ023718">
    <property type="protein sequence ID" value="CAK9867092.1"/>
    <property type="molecule type" value="Genomic_DNA"/>
</dbReference>
<dbReference type="InterPro" id="IPR022953">
    <property type="entry name" value="ATP_PFK"/>
</dbReference>
<dbReference type="Gene3D" id="3.40.50.450">
    <property type="match status" value="2"/>
</dbReference>
<reference evidence="1" key="1">
    <citation type="submission" date="2024-03" db="EMBL/GenBank/DDBJ databases">
        <authorList>
            <consortium name="ELIXIR-Norway"/>
            <consortium name="Elixir Norway"/>
        </authorList>
    </citation>
    <scope>NUCLEOTIDE SEQUENCE</scope>
</reference>
<evidence type="ECO:0000313" key="2">
    <source>
        <dbReference type="Proteomes" id="UP001497522"/>
    </source>
</evidence>
<organism evidence="1 2">
    <name type="scientific">Sphagnum jensenii</name>
    <dbReference type="NCBI Taxonomy" id="128206"/>
    <lineage>
        <taxon>Eukaryota</taxon>
        <taxon>Viridiplantae</taxon>
        <taxon>Streptophyta</taxon>
        <taxon>Embryophyta</taxon>
        <taxon>Bryophyta</taxon>
        <taxon>Sphagnophytina</taxon>
        <taxon>Sphagnopsida</taxon>
        <taxon>Sphagnales</taxon>
        <taxon>Sphagnaceae</taxon>
        <taxon>Sphagnum</taxon>
    </lineage>
</organism>
<evidence type="ECO:0008006" key="3">
    <source>
        <dbReference type="Google" id="ProtNLM"/>
    </source>
</evidence>
<keyword evidence="2" id="KW-1185">Reference proteome</keyword>
<sequence length="277" mass="30209">MYFEPKEVMVAIVTCGGLCPGLNDAIRKIVLTLDCCGVEEIQGITYGYWGFFEEDLNDISCLRPNVRVAVVGVPKTIDNDTTFGFDTTVEEAQKAINMACIEVLMRSAKHRSGWRPKNLQTPSKNLTIMENAACTLMAVMRLSMKDDILVDTHQANGCLVQAKSAYNGLGIVKLMGQQSSLIAMHDLLTKSAGTDASVDIAVHLTKEVKKHFKNIGVAADDKYIDPTYMICACLTSASVSILCAALGQNVVVESKTSGQTWNLVPKRLSSYPDIEPH</sequence>
<name>A0ABP1AXG7_9BRYO</name>
<dbReference type="PANTHER" id="PTHR45770">
    <property type="entry name" value="ATP-DEPENDENT 6-PHOSPHOFRUCTOKINASE 1"/>
    <property type="match status" value="1"/>
</dbReference>
<dbReference type="SUPFAM" id="SSF53784">
    <property type="entry name" value="Phosphofructokinase"/>
    <property type="match status" value="2"/>
</dbReference>
<proteinExistence type="predicted"/>
<dbReference type="InterPro" id="IPR050929">
    <property type="entry name" value="PFKA"/>
</dbReference>
<dbReference type="PRINTS" id="PR00476">
    <property type="entry name" value="PHFRCTKINASE"/>
</dbReference>
<gene>
    <name evidence="1" type="ORF">CSSPJE1EN2_LOCUS10087</name>
</gene>
<dbReference type="Proteomes" id="UP001497522">
    <property type="component" value="Chromosome 17"/>
</dbReference>
<dbReference type="InterPro" id="IPR035966">
    <property type="entry name" value="PKF_sf"/>
</dbReference>